<evidence type="ECO:0000256" key="1">
    <source>
        <dbReference type="ARBA" id="ARBA00010790"/>
    </source>
</evidence>
<dbReference type="PANTHER" id="PTHR46056">
    <property type="entry name" value="LONG-CHAIN-ALCOHOL OXIDASE"/>
    <property type="match status" value="1"/>
</dbReference>
<evidence type="ECO:0000259" key="7">
    <source>
        <dbReference type="Pfam" id="PF00890"/>
    </source>
</evidence>
<dbReference type="Gene3D" id="3.50.50.60">
    <property type="entry name" value="FAD/NAD(P)-binding domain"/>
    <property type="match status" value="2"/>
</dbReference>
<dbReference type="Pfam" id="PF00732">
    <property type="entry name" value="GMC_oxred_N"/>
    <property type="match status" value="1"/>
</dbReference>
<dbReference type="InterPro" id="IPR007867">
    <property type="entry name" value="GMC_OxRtase_C"/>
</dbReference>
<dbReference type="GO" id="GO:0016614">
    <property type="term" value="F:oxidoreductase activity, acting on CH-OH group of donors"/>
    <property type="evidence" value="ECO:0007669"/>
    <property type="project" value="InterPro"/>
</dbReference>
<feature type="binding site" evidence="5">
    <location>
        <position position="217"/>
    </location>
    <ligand>
        <name>FAD</name>
        <dbReference type="ChEBI" id="CHEBI:57692"/>
    </ligand>
</feature>
<dbReference type="PIRSF" id="PIRSF000137">
    <property type="entry name" value="Alcohol_oxidase"/>
    <property type="match status" value="1"/>
</dbReference>
<evidence type="ECO:0000313" key="10">
    <source>
        <dbReference type="Proteomes" id="UP000294558"/>
    </source>
</evidence>
<dbReference type="AlphaFoldDB" id="A0A4R7HZ50"/>
<feature type="binding site" evidence="5">
    <location>
        <begin position="475"/>
        <end position="476"/>
    </location>
    <ligand>
        <name>FAD</name>
        <dbReference type="ChEBI" id="CHEBI:57692"/>
    </ligand>
</feature>
<dbReference type="Pfam" id="PF05199">
    <property type="entry name" value="GMC_oxred_C"/>
    <property type="match status" value="1"/>
</dbReference>
<dbReference type="InterPro" id="IPR000172">
    <property type="entry name" value="GMC_OxRdtase_N"/>
</dbReference>
<evidence type="ECO:0000256" key="2">
    <source>
        <dbReference type="ARBA" id="ARBA00022630"/>
    </source>
</evidence>
<dbReference type="EMBL" id="SOAU01000001">
    <property type="protein sequence ID" value="TDT16512.1"/>
    <property type="molecule type" value="Genomic_DNA"/>
</dbReference>
<feature type="domain" description="FAD-dependent oxidoreductase 2 FAD-binding" evidence="7">
    <location>
        <begin position="27"/>
        <end position="58"/>
    </location>
</feature>
<evidence type="ECO:0000313" key="9">
    <source>
        <dbReference type="EMBL" id="TDT16512.1"/>
    </source>
</evidence>
<dbReference type="InterPro" id="IPR003953">
    <property type="entry name" value="FAD-dep_OxRdtase_2_FAD-bd"/>
</dbReference>
<dbReference type="Pfam" id="PF00890">
    <property type="entry name" value="FAD_binding_2"/>
    <property type="match status" value="1"/>
</dbReference>
<evidence type="ECO:0000259" key="8">
    <source>
        <dbReference type="Pfam" id="PF05199"/>
    </source>
</evidence>
<organism evidence="9 10">
    <name type="scientific">Ilumatobacter fluminis</name>
    <dbReference type="NCBI Taxonomy" id="467091"/>
    <lineage>
        <taxon>Bacteria</taxon>
        <taxon>Bacillati</taxon>
        <taxon>Actinomycetota</taxon>
        <taxon>Acidimicrobiia</taxon>
        <taxon>Acidimicrobiales</taxon>
        <taxon>Ilumatobacteraceae</taxon>
        <taxon>Ilumatobacter</taxon>
    </lineage>
</organism>
<keyword evidence="2" id="KW-0285">Flavoprotein</keyword>
<accession>A0A4R7HZ50</accession>
<dbReference type="Gene3D" id="3.30.410.10">
    <property type="entry name" value="Cholesterol Oxidase, domain 2"/>
    <property type="match status" value="1"/>
</dbReference>
<proteinExistence type="inferred from homology"/>
<dbReference type="InterPro" id="IPR012132">
    <property type="entry name" value="GMC_OxRdtase"/>
</dbReference>
<keyword evidence="10" id="KW-1185">Reference proteome</keyword>
<feature type="domain" description="Glucose-methanol-choline oxidoreductase N-terminal" evidence="6">
    <location>
        <begin position="73"/>
        <end position="277"/>
    </location>
</feature>
<evidence type="ECO:0000256" key="5">
    <source>
        <dbReference type="PIRSR" id="PIRSR000137-2"/>
    </source>
</evidence>
<dbReference type="InterPro" id="IPR036188">
    <property type="entry name" value="FAD/NAD-bd_sf"/>
</dbReference>
<keyword evidence="4" id="KW-0560">Oxidoreductase</keyword>
<protein>
    <submittedName>
        <fullName evidence="9">Choline dehydrogenase-like flavoprotein</fullName>
    </submittedName>
</protein>
<gene>
    <name evidence="9" type="ORF">BDK89_2103</name>
</gene>
<sequence>MGDLARHLAQWGTRNGDRLMGTHYDCDVLVIGSGAGGAPTAAVLAESGLDVLVVEEGPWVEQGEVVPFSLDQMDRQYRSGGLTVALGRPSIAYTEGRCAGGGTEVNSGLYRRPSEQTLDRWRRGWRIADFETDRFMSLCDEVETALSVQTVPGRHTPASERLRSGAAALGWQHDEIPRWMSYPDDGDATEGQRQSMTRTYLPRARRAGATIVTDTRVDRLIIDRGHAFRAELTDANGEPATVDFGHVIVCAGAIHSPALLQRSGLRGLIGRRLAVHPTVKLAARFDEAVNVGDDVPVHQVKEFAPELSFGGSASHPGLVALALTDAWPTMRDAVTAWPEIAVYYAAITSEGRGRVQALPGFRDPLVTYRLTRRDRAVLGRGLARLTQVMLAAGAREVYPSFRHAPIVRDRSDLATLANRFSADAASVMTVHLCSTVPMGDDTSVAAADSHGKIHGTSNVYVNDASLLPDAPGVNPQASVMAVALRNARRFVEEVDA</sequence>
<dbReference type="PANTHER" id="PTHR46056:SF12">
    <property type="entry name" value="LONG-CHAIN-ALCOHOL OXIDASE"/>
    <property type="match status" value="1"/>
</dbReference>
<evidence type="ECO:0000256" key="4">
    <source>
        <dbReference type="ARBA" id="ARBA00023002"/>
    </source>
</evidence>
<comment type="similarity">
    <text evidence="1">Belongs to the GMC oxidoreductase family.</text>
</comment>
<keyword evidence="3 5" id="KW-0274">FAD</keyword>
<evidence type="ECO:0000259" key="6">
    <source>
        <dbReference type="Pfam" id="PF00732"/>
    </source>
</evidence>
<evidence type="ECO:0000256" key="3">
    <source>
        <dbReference type="ARBA" id="ARBA00022827"/>
    </source>
</evidence>
<dbReference type="Proteomes" id="UP000294558">
    <property type="component" value="Unassembled WGS sequence"/>
</dbReference>
<dbReference type="GO" id="GO:0050660">
    <property type="term" value="F:flavin adenine dinucleotide binding"/>
    <property type="evidence" value="ECO:0007669"/>
    <property type="project" value="InterPro"/>
</dbReference>
<name>A0A4R7HZ50_9ACTN</name>
<comment type="cofactor">
    <cofactor evidence="5">
        <name>FAD</name>
        <dbReference type="ChEBI" id="CHEBI:57692"/>
    </cofactor>
</comment>
<feature type="domain" description="Glucose-methanol-choline oxidoreductase C-terminal" evidence="8">
    <location>
        <begin position="365"/>
        <end position="483"/>
    </location>
</feature>
<comment type="caution">
    <text evidence="9">The sequence shown here is derived from an EMBL/GenBank/DDBJ whole genome shotgun (WGS) entry which is preliminary data.</text>
</comment>
<reference evidence="9 10" key="1">
    <citation type="submission" date="2019-03" db="EMBL/GenBank/DDBJ databases">
        <title>Sequencing the genomes of 1000 actinobacteria strains.</title>
        <authorList>
            <person name="Klenk H.-P."/>
        </authorList>
    </citation>
    <scope>NUCLEOTIDE SEQUENCE [LARGE SCALE GENOMIC DNA]</scope>
    <source>
        <strain evidence="9 10">DSM 18936</strain>
    </source>
</reference>
<dbReference type="SUPFAM" id="SSF51905">
    <property type="entry name" value="FAD/NAD(P)-binding domain"/>
    <property type="match status" value="1"/>
</dbReference>